<dbReference type="CDD" id="cd04496">
    <property type="entry name" value="SSB_OBF"/>
    <property type="match status" value="1"/>
</dbReference>
<evidence type="ECO:0000313" key="5">
    <source>
        <dbReference type="EMBL" id="GAA4732326.1"/>
    </source>
</evidence>
<evidence type="ECO:0000256" key="1">
    <source>
        <dbReference type="ARBA" id="ARBA00023125"/>
    </source>
</evidence>
<name>A0ABP8YLU5_9MICO</name>
<dbReference type="Proteomes" id="UP001500556">
    <property type="component" value="Unassembled WGS sequence"/>
</dbReference>
<feature type="region of interest" description="Disordered" evidence="4">
    <location>
        <begin position="144"/>
        <end position="181"/>
    </location>
</feature>
<dbReference type="Pfam" id="PF00436">
    <property type="entry name" value="SSB"/>
    <property type="match status" value="1"/>
</dbReference>
<keyword evidence="6" id="KW-1185">Reference proteome</keyword>
<evidence type="ECO:0000256" key="2">
    <source>
        <dbReference type="HAMAP-Rule" id="MF_00984"/>
    </source>
</evidence>
<accession>A0ABP8YLU5</accession>
<gene>
    <name evidence="5" type="ORF">GCM10025782_34350</name>
</gene>
<dbReference type="PROSITE" id="PS50935">
    <property type="entry name" value="SSB"/>
    <property type="match status" value="1"/>
</dbReference>
<evidence type="ECO:0000256" key="3">
    <source>
        <dbReference type="RuleBase" id="RU000524"/>
    </source>
</evidence>
<evidence type="ECO:0000313" key="6">
    <source>
        <dbReference type="Proteomes" id="UP001500556"/>
    </source>
</evidence>
<proteinExistence type="inferred from homology"/>
<dbReference type="HAMAP" id="MF_00984">
    <property type="entry name" value="SSB"/>
    <property type="match status" value="1"/>
</dbReference>
<dbReference type="InterPro" id="IPR012340">
    <property type="entry name" value="NA-bd_OB-fold"/>
</dbReference>
<sequence length="181" mass="19886">MNEIYTTVMGRLVANPESRTTRGGVPFTAFRLASTVRRPNPQTREYEDGPTNFFNVTAFRTLGANVGNSLSKGDPVVVYGRMRVNQWMRNDNIPATSVEIDAYSVGHDLTWGTTSLVKVSRAQVDQSDRLSDDAVQSVHAELEGYGAGDPETDQYEVVPQPSGLVTREDDQHEQATVPVPA</sequence>
<organism evidence="5 6">
    <name type="scientific">Pedococcus ginsenosidimutans</name>
    <dbReference type="NCBI Taxonomy" id="490570"/>
    <lineage>
        <taxon>Bacteria</taxon>
        <taxon>Bacillati</taxon>
        <taxon>Actinomycetota</taxon>
        <taxon>Actinomycetes</taxon>
        <taxon>Micrococcales</taxon>
        <taxon>Intrasporangiaceae</taxon>
        <taxon>Pedococcus</taxon>
    </lineage>
</organism>
<comment type="caution">
    <text evidence="5">The sequence shown here is derived from an EMBL/GenBank/DDBJ whole genome shotgun (WGS) entry which is preliminary data.</text>
</comment>
<dbReference type="RefSeq" id="WP_345505090.1">
    <property type="nucleotide sequence ID" value="NZ_BAABLO010000013.1"/>
</dbReference>
<dbReference type="SUPFAM" id="SSF50249">
    <property type="entry name" value="Nucleic acid-binding proteins"/>
    <property type="match status" value="1"/>
</dbReference>
<keyword evidence="1 2" id="KW-0238">DNA-binding</keyword>
<dbReference type="InterPro" id="IPR000424">
    <property type="entry name" value="Primosome_PriB/ssb"/>
</dbReference>
<dbReference type="NCBIfam" id="TIGR00621">
    <property type="entry name" value="ssb"/>
    <property type="match status" value="1"/>
</dbReference>
<protein>
    <recommendedName>
        <fullName evidence="2 3">Single-stranded DNA-binding protein</fullName>
        <shortName evidence="2">SSB</shortName>
    </recommendedName>
</protein>
<evidence type="ECO:0000256" key="4">
    <source>
        <dbReference type="SAM" id="MobiDB-lite"/>
    </source>
</evidence>
<reference evidence="6" key="1">
    <citation type="journal article" date="2019" name="Int. J. Syst. Evol. Microbiol.">
        <title>The Global Catalogue of Microorganisms (GCM) 10K type strain sequencing project: providing services to taxonomists for standard genome sequencing and annotation.</title>
        <authorList>
            <consortium name="The Broad Institute Genomics Platform"/>
            <consortium name="The Broad Institute Genome Sequencing Center for Infectious Disease"/>
            <person name="Wu L."/>
            <person name="Ma J."/>
        </authorList>
    </citation>
    <scope>NUCLEOTIDE SEQUENCE [LARGE SCALE GENOMIC DNA]</scope>
    <source>
        <strain evidence="6">JCM 18961</strain>
    </source>
</reference>
<comment type="caution">
    <text evidence="2">Lacks conserved residue(s) required for the propagation of feature annotation.</text>
</comment>
<comment type="subunit">
    <text evidence="2">Homotetramer.</text>
</comment>
<dbReference type="EMBL" id="BAABLO010000013">
    <property type="protein sequence ID" value="GAA4732326.1"/>
    <property type="molecule type" value="Genomic_DNA"/>
</dbReference>
<dbReference type="Gene3D" id="2.40.50.140">
    <property type="entry name" value="Nucleic acid-binding proteins"/>
    <property type="match status" value="1"/>
</dbReference>
<dbReference type="InterPro" id="IPR011344">
    <property type="entry name" value="ssDNA-bd"/>
</dbReference>